<feature type="transmembrane region" description="Helical" evidence="7">
    <location>
        <begin position="96"/>
        <end position="116"/>
    </location>
</feature>
<dbReference type="GO" id="GO:0055085">
    <property type="term" value="P:transmembrane transport"/>
    <property type="evidence" value="ECO:0007669"/>
    <property type="project" value="InterPro"/>
</dbReference>
<feature type="transmembrane region" description="Helical" evidence="7">
    <location>
        <begin position="162"/>
        <end position="179"/>
    </location>
</feature>
<comment type="similarity">
    <text evidence="7">Belongs to the binding-protein-dependent transport system permease family.</text>
</comment>
<dbReference type="InterPro" id="IPR035906">
    <property type="entry name" value="MetI-like_sf"/>
</dbReference>
<evidence type="ECO:0000256" key="4">
    <source>
        <dbReference type="ARBA" id="ARBA00022692"/>
    </source>
</evidence>
<gene>
    <name evidence="9" type="ORF">SAMN04489743_2124</name>
</gene>
<dbReference type="PANTHER" id="PTHR30151">
    <property type="entry name" value="ALKANE SULFONATE ABC TRANSPORTER-RELATED, MEMBRANE SUBUNIT"/>
    <property type="match status" value="1"/>
</dbReference>
<keyword evidence="10" id="KW-1185">Reference proteome</keyword>
<dbReference type="SUPFAM" id="SSF161098">
    <property type="entry name" value="MetI-like"/>
    <property type="match status" value="1"/>
</dbReference>
<evidence type="ECO:0000256" key="6">
    <source>
        <dbReference type="ARBA" id="ARBA00023136"/>
    </source>
</evidence>
<proteinExistence type="inferred from homology"/>
<feature type="transmembrane region" description="Helical" evidence="7">
    <location>
        <begin position="63"/>
        <end position="84"/>
    </location>
</feature>
<dbReference type="Pfam" id="PF00528">
    <property type="entry name" value="BPD_transp_1"/>
    <property type="match status" value="1"/>
</dbReference>
<comment type="subcellular location">
    <subcellularLocation>
        <location evidence="1 7">Cell membrane</location>
        <topology evidence="1 7">Multi-pass membrane protein</topology>
    </subcellularLocation>
</comment>
<feature type="transmembrane region" description="Helical" evidence="7">
    <location>
        <begin position="219"/>
        <end position="239"/>
    </location>
</feature>
<keyword evidence="5 7" id="KW-1133">Transmembrane helix</keyword>
<feature type="domain" description="ABC transmembrane type-1" evidence="8">
    <location>
        <begin position="56"/>
        <end position="240"/>
    </location>
</feature>
<evidence type="ECO:0000259" key="8">
    <source>
        <dbReference type="PROSITE" id="PS50928"/>
    </source>
</evidence>
<dbReference type="RefSeq" id="WP_091719832.1">
    <property type="nucleotide sequence ID" value="NZ_LT629779.1"/>
</dbReference>
<feature type="transmembrane region" description="Helical" evidence="7">
    <location>
        <begin position="185"/>
        <end position="207"/>
    </location>
</feature>
<dbReference type="Gene3D" id="1.10.3720.10">
    <property type="entry name" value="MetI-like"/>
    <property type="match status" value="1"/>
</dbReference>
<feature type="transmembrane region" description="Helical" evidence="7">
    <location>
        <begin position="122"/>
        <end position="141"/>
    </location>
</feature>
<dbReference type="EMBL" id="LT629779">
    <property type="protein sequence ID" value="SDT23949.1"/>
    <property type="molecule type" value="Genomic_DNA"/>
</dbReference>
<dbReference type="GO" id="GO:0010438">
    <property type="term" value="P:cellular response to sulfur starvation"/>
    <property type="evidence" value="ECO:0007669"/>
    <property type="project" value="TreeGrafter"/>
</dbReference>
<dbReference type="InterPro" id="IPR000515">
    <property type="entry name" value="MetI-like"/>
</dbReference>
<dbReference type="OrthoDB" id="3173654at2"/>
<keyword evidence="2 7" id="KW-0813">Transport</keyword>
<evidence type="ECO:0000256" key="1">
    <source>
        <dbReference type="ARBA" id="ARBA00004651"/>
    </source>
</evidence>
<evidence type="ECO:0000313" key="9">
    <source>
        <dbReference type="EMBL" id="SDT23949.1"/>
    </source>
</evidence>
<evidence type="ECO:0000256" key="2">
    <source>
        <dbReference type="ARBA" id="ARBA00022448"/>
    </source>
</evidence>
<protein>
    <submittedName>
        <fullName evidence="9">ABC-type nitrate/sulfonate/bicarbonate transport system, permease component</fullName>
    </submittedName>
</protein>
<sequence>MIVLKRLGMSLGLPVILVAIWWAATAQGVNFFVPKPDKLADTFAKVWFSEKFFTDVLPSLGRLLVSLAISLVLGVVLGIAIGLSRTLRWLLEPLLEFIRAVPSTILIPVLLLLIGINDTMKVTVIVLGCLWPILLNTVEGVRSLDEVLKNTSLVYRLRGFNRIRYLVLPGAMPLIMAGIRHSLAVGLILLVVSEMFASTDGIGYSIINFQNRVAIPEMWSGIVLLGIIGVLLSVAFQAIQKRVLGWYYGLKEASNDG</sequence>
<dbReference type="PROSITE" id="PS50928">
    <property type="entry name" value="ABC_TM1"/>
    <property type="match status" value="1"/>
</dbReference>
<dbReference type="GO" id="GO:0005886">
    <property type="term" value="C:plasma membrane"/>
    <property type="evidence" value="ECO:0007669"/>
    <property type="project" value="UniProtKB-SubCell"/>
</dbReference>
<evidence type="ECO:0000256" key="5">
    <source>
        <dbReference type="ARBA" id="ARBA00022989"/>
    </source>
</evidence>
<accession>A0A1H1YRN5</accession>
<dbReference type="CDD" id="cd06261">
    <property type="entry name" value="TM_PBP2"/>
    <property type="match status" value="1"/>
</dbReference>
<dbReference type="AlphaFoldDB" id="A0A1H1YRN5"/>
<evidence type="ECO:0000313" key="10">
    <source>
        <dbReference type="Proteomes" id="UP000198751"/>
    </source>
</evidence>
<evidence type="ECO:0000256" key="3">
    <source>
        <dbReference type="ARBA" id="ARBA00022475"/>
    </source>
</evidence>
<reference evidence="10" key="1">
    <citation type="submission" date="2016-10" db="EMBL/GenBank/DDBJ databases">
        <authorList>
            <person name="Varghese N."/>
            <person name="Submissions S."/>
        </authorList>
    </citation>
    <scope>NUCLEOTIDE SEQUENCE [LARGE SCALE GENOMIC DNA]</scope>
    <source>
        <strain evidence="10">IMMIB L-1606</strain>
    </source>
</reference>
<organism evidence="9 10">
    <name type="scientific">Pseudarthrobacter equi</name>
    <dbReference type="NCBI Taxonomy" id="728066"/>
    <lineage>
        <taxon>Bacteria</taxon>
        <taxon>Bacillati</taxon>
        <taxon>Actinomycetota</taxon>
        <taxon>Actinomycetes</taxon>
        <taxon>Micrococcales</taxon>
        <taxon>Micrococcaceae</taxon>
        <taxon>Pseudarthrobacter</taxon>
    </lineage>
</organism>
<keyword evidence="4 7" id="KW-0812">Transmembrane</keyword>
<dbReference type="PANTHER" id="PTHR30151:SF25">
    <property type="entry name" value="TAURINE TRANSPORT SYSTEM PERMEASE PROTEIN TAUC"/>
    <property type="match status" value="1"/>
</dbReference>
<keyword evidence="6 7" id="KW-0472">Membrane</keyword>
<dbReference type="Proteomes" id="UP000198751">
    <property type="component" value="Chromosome I"/>
</dbReference>
<keyword evidence="3" id="KW-1003">Cell membrane</keyword>
<name>A0A1H1YRN5_9MICC</name>
<evidence type="ECO:0000256" key="7">
    <source>
        <dbReference type="RuleBase" id="RU363032"/>
    </source>
</evidence>